<evidence type="ECO:0000313" key="2">
    <source>
        <dbReference type="EMBL" id="AXF38718.1"/>
    </source>
</evidence>
<protein>
    <submittedName>
        <fullName evidence="2">NSP1-1</fullName>
    </submittedName>
</protein>
<reference evidence="2" key="1">
    <citation type="journal article" date="2018" name="Mol. Ecol.">
        <title>Virus-virus interactions and host ecology are associated with RNA virome structure in wild birds.</title>
        <authorList>
            <person name="Wille M."/>
            <person name="Eden J.S."/>
            <person name="Shi M."/>
            <person name="Klaassen M."/>
            <person name="Hurt A.C."/>
            <person name="Holmes E.C."/>
        </authorList>
    </citation>
    <scope>NUCLEOTIDE SEQUENCE</scope>
    <source>
        <strain evidence="2">MW07</strain>
    </source>
</reference>
<organism evidence="2">
    <name type="scientific">Rotavirus G</name>
    <dbReference type="NCBI Taxonomy" id="183407"/>
    <lineage>
        <taxon>Viruses</taxon>
        <taxon>Riboviria</taxon>
        <taxon>Orthornavirae</taxon>
        <taxon>Duplornaviricota</taxon>
        <taxon>Resentoviricetes</taxon>
        <taxon>Reovirales</taxon>
        <taxon>Sedoreoviridae</taxon>
        <taxon>Rotavirus</taxon>
        <taxon>Rotavirus gammagastroenteritidis</taxon>
    </lineage>
</organism>
<keyword evidence="1" id="KW-1133">Transmembrane helix</keyword>
<keyword evidence="1" id="KW-0472">Membrane</keyword>
<feature type="transmembrane region" description="Helical" evidence="1">
    <location>
        <begin position="44"/>
        <end position="68"/>
    </location>
</feature>
<proteinExistence type="predicted"/>
<evidence type="ECO:0000256" key="1">
    <source>
        <dbReference type="SAM" id="Phobius"/>
    </source>
</evidence>
<gene>
    <name evidence="2" type="primary">NSP1-1</name>
</gene>
<dbReference type="EMBL" id="MH453854">
    <property type="protein sequence ID" value="AXF38718.1"/>
    <property type="molecule type" value="Genomic_RNA"/>
</dbReference>
<keyword evidence="1" id="KW-0812">Transmembrane</keyword>
<accession>A0A3G1RPF0</accession>
<name>A0A3G1RPF0_9REOV</name>
<sequence>MGSSQSQVQVTNQITNIHASEGSKVSSSDTKEARSELEQLLQQISPLVIVALSLILLFSVILNLYLCYRIKKIKREKNGMFKNCGQNSNNKEIELQKLHP</sequence>